<name>D8PQ34_SCHCM</name>
<evidence type="ECO:0000259" key="13">
    <source>
        <dbReference type="PROSITE" id="PS50011"/>
    </source>
</evidence>
<dbReference type="InterPro" id="IPR011009">
    <property type="entry name" value="Kinase-like_dom_sf"/>
</dbReference>
<dbReference type="InterPro" id="IPR000719">
    <property type="entry name" value="Prot_kinase_dom"/>
</dbReference>
<dbReference type="GO" id="GO:0004693">
    <property type="term" value="F:cyclin-dependent protein serine/threonine kinase activity"/>
    <property type="evidence" value="ECO:0007669"/>
    <property type="project" value="UniProtKB-EC"/>
</dbReference>
<keyword evidence="3" id="KW-0808">Transferase</keyword>
<reference evidence="14 15" key="1">
    <citation type="journal article" date="2010" name="Nat. Biotechnol.">
        <title>Genome sequence of the model mushroom Schizophyllum commune.</title>
        <authorList>
            <person name="Ohm R.A."/>
            <person name="de Jong J.F."/>
            <person name="Lugones L.G."/>
            <person name="Aerts A."/>
            <person name="Kothe E."/>
            <person name="Stajich J.E."/>
            <person name="de Vries R.P."/>
            <person name="Record E."/>
            <person name="Levasseur A."/>
            <person name="Baker S.E."/>
            <person name="Bartholomew K.A."/>
            <person name="Coutinho P.M."/>
            <person name="Erdmann S."/>
            <person name="Fowler T.J."/>
            <person name="Gathman A.C."/>
            <person name="Lombard V."/>
            <person name="Henrissat B."/>
            <person name="Knabe N."/>
            <person name="Kuees U."/>
            <person name="Lilly W.W."/>
            <person name="Lindquist E."/>
            <person name="Lucas S."/>
            <person name="Magnuson J.K."/>
            <person name="Piumi F."/>
            <person name="Raudaskoski M."/>
            <person name="Salamov A."/>
            <person name="Schmutz J."/>
            <person name="Schwarze F.W.M.R."/>
            <person name="vanKuyk P.A."/>
            <person name="Horton J.S."/>
            <person name="Grigoriev I.V."/>
            <person name="Woesten H.A.B."/>
        </authorList>
    </citation>
    <scope>NUCLEOTIDE SEQUENCE [LARGE SCALE GENOMIC DNA]</scope>
    <source>
        <strain evidence="15">H4-8 / FGSC 9210</strain>
    </source>
</reference>
<organism evidence="15">
    <name type="scientific">Schizophyllum commune (strain H4-8 / FGSC 9210)</name>
    <name type="common">Split gill fungus</name>
    <dbReference type="NCBI Taxonomy" id="578458"/>
    <lineage>
        <taxon>Eukaryota</taxon>
        <taxon>Fungi</taxon>
        <taxon>Dikarya</taxon>
        <taxon>Basidiomycota</taxon>
        <taxon>Agaricomycotina</taxon>
        <taxon>Agaricomycetes</taxon>
        <taxon>Agaricomycetidae</taxon>
        <taxon>Agaricales</taxon>
        <taxon>Schizophyllaceae</taxon>
        <taxon>Schizophyllum</taxon>
    </lineage>
</organism>
<dbReference type="PANTHER" id="PTHR24056:SF546">
    <property type="entry name" value="CYCLIN-DEPENDENT KINASE 12"/>
    <property type="match status" value="1"/>
</dbReference>
<evidence type="ECO:0000256" key="3">
    <source>
        <dbReference type="ARBA" id="ARBA00022679"/>
    </source>
</evidence>
<dbReference type="FunFam" id="1.10.510.10:FF:000415">
    <property type="entry name" value="CMGC/CDK/CRK7 protein kinase, variant"/>
    <property type="match status" value="1"/>
</dbReference>
<dbReference type="Proteomes" id="UP000007431">
    <property type="component" value="Unassembled WGS sequence"/>
</dbReference>
<evidence type="ECO:0000256" key="9">
    <source>
        <dbReference type="ARBA" id="ARBA00049280"/>
    </source>
</evidence>
<proteinExistence type="inferred from homology"/>
<evidence type="ECO:0000256" key="2">
    <source>
        <dbReference type="ARBA" id="ARBA00022527"/>
    </source>
</evidence>
<dbReference type="InterPro" id="IPR050108">
    <property type="entry name" value="CDK"/>
</dbReference>
<feature type="binding site" evidence="10">
    <location>
        <position position="50"/>
    </location>
    <ligand>
        <name>ATP</name>
        <dbReference type="ChEBI" id="CHEBI:30616"/>
    </ligand>
</feature>
<feature type="compositionally biased region" description="Basic and acidic residues" evidence="12">
    <location>
        <begin position="320"/>
        <end position="329"/>
    </location>
</feature>
<dbReference type="GO" id="GO:0005524">
    <property type="term" value="F:ATP binding"/>
    <property type="evidence" value="ECO:0007669"/>
    <property type="project" value="UniProtKB-UniRule"/>
</dbReference>
<dbReference type="PROSITE" id="PS50011">
    <property type="entry name" value="PROTEIN_KINASE_DOM"/>
    <property type="match status" value="1"/>
</dbReference>
<dbReference type="PANTHER" id="PTHR24056">
    <property type="entry name" value="CELL DIVISION PROTEIN KINASE"/>
    <property type="match status" value="1"/>
</dbReference>
<keyword evidence="4 10" id="KW-0547">Nucleotide-binding</keyword>
<keyword evidence="5" id="KW-0418">Kinase</keyword>
<evidence type="ECO:0000256" key="7">
    <source>
        <dbReference type="ARBA" id="ARBA00047811"/>
    </source>
</evidence>
<dbReference type="CDD" id="cd07840">
    <property type="entry name" value="STKc_CDK9_like"/>
    <property type="match status" value="1"/>
</dbReference>
<evidence type="ECO:0000256" key="5">
    <source>
        <dbReference type="ARBA" id="ARBA00022777"/>
    </source>
</evidence>
<dbReference type="VEuPathDB" id="FungiDB:SCHCODRAFT_01080660"/>
<feature type="region of interest" description="Disordered" evidence="12">
    <location>
        <begin position="299"/>
        <end position="343"/>
    </location>
</feature>
<evidence type="ECO:0000256" key="6">
    <source>
        <dbReference type="ARBA" id="ARBA00022840"/>
    </source>
</evidence>
<dbReference type="SMART" id="SM00220">
    <property type="entry name" value="S_TKc"/>
    <property type="match status" value="1"/>
</dbReference>
<keyword evidence="6 10" id="KW-0067">ATP-binding</keyword>
<comment type="catalytic activity">
    <reaction evidence="9">
        <text>[DNA-directed RNA polymerase] + ATP = phospho-[DNA-directed RNA polymerase] + ADP + H(+)</text>
        <dbReference type="Rhea" id="RHEA:10216"/>
        <dbReference type="Rhea" id="RHEA-COMP:11321"/>
        <dbReference type="Rhea" id="RHEA-COMP:11322"/>
        <dbReference type="ChEBI" id="CHEBI:15378"/>
        <dbReference type="ChEBI" id="CHEBI:30616"/>
        <dbReference type="ChEBI" id="CHEBI:43176"/>
        <dbReference type="ChEBI" id="CHEBI:68546"/>
        <dbReference type="ChEBI" id="CHEBI:456216"/>
        <dbReference type="EC" id="2.7.11.23"/>
    </reaction>
</comment>
<evidence type="ECO:0000256" key="12">
    <source>
        <dbReference type="SAM" id="MobiDB-lite"/>
    </source>
</evidence>
<dbReference type="GO" id="GO:0030332">
    <property type="term" value="F:cyclin binding"/>
    <property type="evidence" value="ECO:0007669"/>
    <property type="project" value="TreeGrafter"/>
</dbReference>
<dbReference type="FunCoup" id="D8PQ34">
    <property type="interactions" value="167"/>
</dbReference>
<feature type="domain" description="Protein kinase" evidence="13">
    <location>
        <begin position="21"/>
        <end position="305"/>
    </location>
</feature>
<dbReference type="Gene3D" id="1.10.510.10">
    <property type="entry name" value="Transferase(Phosphotransferase) domain 1"/>
    <property type="match status" value="1"/>
</dbReference>
<evidence type="ECO:0000256" key="1">
    <source>
        <dbReference type="ARBA" id="ARBA00006485"/>
    </source>
</evidence>
<evidence type="ECO:0000256" key="10">
    <source>
        <dbReference type="PROSITE-ProRule" id="PRU10141"/>
    </source>
</evidence>
<dbReference type="Pfam" id="PF00069">
    <property type="entry name" value="Pkinase"/>
    <property type="match status" value="1"/>
</dbReference>
<dbReference type="HOGENOM" id="CLU_000288_181_1_1"/>
<dbReference type="GO" id="GO:0008024">
    <property type="term" value="C:cyclin/CDK positive transcription elongation factor complex"/>
    <property type="evidence" value="ECO:0007669"/>
    <property type="project" value="TreeGrafter"/>
</dbReference>
<evidence type="ECO:0000256" key="4">
    <source>
        <dbReference type="ARBA" id="ARBA00022741"/>
    </source>
</evidence>
<dbReference type="OrthoDB" id="204883at2759"/>
<dbReference type="AlphaFoldDB" id="D8PQ34"/>
<dbReference type="InterPro" id="IPR017441">
    <property type="entry name" value="Protein_kinase_ATP_BS"/>
</dbReference>
<dbReference type="GO" id="GO:0032968">
    <property type="term" value="P:positive regulation of transcription elongation by RNA polymerase II"/>
    <property type="evidence" value="ECO:0007669"/>
    <property type="project" value="TreeGrafter"/>
</dbReference>
<dbReference type="KEGG" id="scm:SCHCO_01080660"/>
<dbReference type="OMA" id="FPHCDES"/>
<dbReference type="PROSITE" id="PS00107">
    <property type="entry name" value="PROTEIN_KINASE_ATP"/>
    <property type="match status" value="1"/>
</dbReference>
<keyword evidence="2 11" id="KW-0723">Serine/threonine-protein kinase</keyword>
<comment type="similarity">
    <text evidence="1">Belongs to the protein kinase superfamily. CMGC Ser/Thr protein kinase family. CDC2/CDKX subfamily.</text>
</comment>
<dbReference type="SUPFAM" id="SSF56112">
    <property type="entry name" value="Protein kinase-like (PK-like)"/>
    <property type="match status" value="1"/>
</dbReference>
<dbReference type="FunFam" id="3.30.200.20:FF:000375">
    <property type="entry name" value="Cell division related protein kinase 2"/>
    <property type="match status" value="1"/>
</dbReference>
<evidence type="ECO:0000313" key="14">
    <source>
        <dbReference type="EMBL" id="EFJ03044.1"/>
    </source>
</evidence>
<accession>D8PQ34</accession>
<dbReference type="GO" id="GO:0008353">
    <property type="term" value="F:RNA polymerase II CTD heptapeptide repeat kinase activity"/>
    <property type="evidence" value="ECO:0007669"/>
    <property type="project" value="UniProtKB-EC"/>
</dbReference>
<dbReference type="InParanoid" id="D8PQ34"/>
<dbReference type="GeneID" id="9587847"/>
<evidence type="ECO:0000256" key="8">
    <source>
        <dbReference type="ARBA" id="ARBA00048367"/>
    </source>
</evidence>
<comment type="catalytic activity">
    <reaction evidence="8">
        <text>L-seryl-[protein] + ATP = O-phospho-L-seryl-[protein] + ADP + H(+)</text>
        <dbReference type="Rhea" id="RHEA:17989"/>
        <dbReference type="Rhea" id="RHEA-COMP:9863"/>
        <dbReference type="Rhea" id="RHEA-COMP:11604"/>
        <dbReference type="ChEBI" id="CHEBI:15378"/>
        <dbReference type="ChEBI" id="CHEBI:29999"/>
        <dbReference type="ChEBI" id="CHEBI:30616"/>
        <dbReference type="ChEBI" id="CHEBI:83421"/>
        <dbReference type="ChEBI" id="CHEBI:456216"/>
        <dbReference type="EC" id="2.7.11.22"/>
    </reaction>
</comment>
<protein>
    <recommendedName>
        <fullName evidence="13">Protein kinase domain-containing protein</fullName>
    </recommendedName>
</protein>
<dbReference type="eggNOG" id="KOG0600">
    <property type="taxonomic scope" value="Eukaryota"/>
</dbReference>
<evidence type="ECO:0000256" key="11">
    <source>
        <dbReference type="RuleBase" id="RU000304"/>
    </source>
</evidence>
<dbReference type="PROSITE" id="PS00108">
    <property type="entry name" value="PROTEIN_KINASE_ST"/>
    <property type="match status" value="1"/>
</dbReference>
<gene>
    <name evidence="14" type="ORF">SCHCODRAFT_46333</name>
</gene>
<dbReference type="InterPro" id="IPR008271">
    <property type="entry name" value="Ser/Thr_kinase_AS"/>
</dbReference>
<dbReference type="STRING" id="578458.D8PQ34"/>
<dbReference type="RefSeq" id="XP_003037946.1">
    <property type="nucleotide sequence ID" value="XM_003037900.1"/>
</dbReference>
<dbReference type="EMBL" id="GL377302">
    <property type="protein sequence ID" value="EFJ03044.1"/>
    <property type="molecule type" value="Genomic_DNA"/>
</dbReference>
<keyword evidence="15" id="KW-1185">Reference proteome</keyword>
<evidence type="ECO:0000313" key="15">
    <source>
        <dbReference type="Proteomes" id="UP000007431"/>
    </source>
</evidence>
<dbReference type="Gene3D" id="3.30.200.20">
    <property type="entry name" value="Phosphorylase Kinase, domain 1"/>
    <property type="match status" value="1"/>
</dbReference>
<comment type="catalytic activity">
    <reaction evidence="7">
        <text>L-threonyl-[protein] + ATP = O-phospho-L-threonyl-[protein] + ADP + H(+)</text>
        <dbReference type="Rhea" id="RHEA:46608"/>
        <dbReference type="Rhea" id="RHEA-COMP:11060"/>
        <dbReference type="Rhea" id="RHEA-COMP:11605"/>
        <dbReference type="ChEBI" id="CHEBI:15378"/>
        <dbReference type="ChEBI" id="CHEBI:30013"/>
        <dbReference type="ChEBI" id="CHEBI:30616"/>
        <dbReference type="ChEBI" id="CHEBI:61977"/>
        <dbReference type="ChEBI" id="CHEBI:456216"/>
        <dbReference type="EC" id="2.7.11.22"/>
    </reaction>
</comment>
<sequence length="343" mass="39518">MAPAPPPASAPATSAEKSELYSIVSQVGEGTFGKVYKAMNNVSKNLVALKRIRMETERDGFPVTAMREIKLLQSLKHENVIRLYEMMVSNAHVYMVFQYMDHDLTGILSQHQFSFTEAHLKSLCYQMLAGLAYLHHKGVIHRDIKGSNILVNNRGELKLADFGLARFYHKRRRADYTNRVITLWYRPPELLLGATMYGPEVDMWSAGCIMLELFTKKPVFQGDDEIHQLDVIYKVMGTPTAERWPGVHNLPWYELVKPKEPVPNHFREYFKKWMLPPALDLAEFLLAYDPSARSTATQAMEASYFKQDPQPELPLSTLEGEWHELETKRERARRKKETRTGTQ</sequence>